<dbReference type="Proteomes" id="UP000008793">
    <property type="component" value="Chromosome"/>
</dbReference>
<accession>D8MLK9</accession>
<dbReference type="AlphaFoldDB" id="D8MLK9"/>
<gene>
    <name evidence="1" type="ordered locus">EbC_45060</name>
</gene>
<organism evidence="2">
    <name type="scientific">Erwinia billingiae (strain Eb661)</name>
    <dbReference type="NCBI Taxonomy" id="634500"/>
    <lineage>
        <taxon>Bacteria</taxon>
        <taxon>Pseudomonadati</taxon>
        <taxon>Pseudomonadota</taxon>
        <taxon>Gammaproteobacteria</taxon>
        <taxon>Enterobacterales</taxon>
        <taxon>Erwiniaceae</taxon>
        <taxon>Erwinia</taxon>
    </lineage>
</organism>
<proteinExistence type="predicted"/>
<evidence type="ECO:0000313" key="2">
    <source>
        <dbReference type="Proteomes" id="UP000008793"/>
    </source>
</evidence>
<dbReference type="EMBL" id="FP236843">
    <property type="protein sequence ID" value="CAX62037.1"/>
    <property type="molecule type" value="Genomic_DNA"/>
</dbReference>
<evidence type="ECO:0000313" key="1">
    <source>
        <dbReference type="EMBL" id="CAX62037.1"/>
    </source>
</evidence>
<name>D8MLK9_ERWBE</name>
<protein>
    <submittedName>
        <fullName evidence="1">Uncharacterized protein</fullName>
    </submittedName>
</protein>
<sequence>MLRDYRPFSVDGEKSGWTERIRFSDDSAWRGNQQQNAPICQAVEALSGYCPLQRADTLAVKGYTDAHFL</sequence>
<dbReference type="HOGENOM" id="CLU_2769504_0_0_6"/>
<keyword evidence="2" id="KW-1185">Reference proteome</keyword>
<dbReference type="STRING" id="634500.EbC_45060"/>
<reference evidence="1 2" key="1">
    <citation type="journal article" date="2010" name="BMC Genomics">
        <title>Genome comparison of the epiphytic bacteria Erwinia billingiae and E. tasmaniensis with the pear pathogen E. pyrifoliae.</title>
        <authorList>
            <person name="Kube M."/>
            <person name="Migdoll A.M."/>
            <person name="Gehring I."/>
            <person name="Heitmann K."/>
            <person name="Mayer Y."/>
            <person name="Kuhl H."/>
            <person name="Knaust F."/>
            <person name="Geider K."/>
            <person name="Reinhardt R."/>
        </authorList>
    </citation>
    <scope>NUCLEOTIDE SEQUENCE [LARGE SCALE GENOMIC DNA]</scope>
    <source>
        <strain evidence="1 2">Eb661</strain>
    </source>
</reference>
<dbReference type="KEGG" id="ebi:EbC_45060"/>